<protein>
    <submittedName>
        <fullName evidence="2">MBL fold metallo-hydrolase</fullName>
    </submittedName>
</protein>
<accession>A0A8D4N105</accession>
<dbReference type="GO" id="GO:0016787">
    <property type="term" value="F:hydrolase activity"/>
    <property type="evidence" value="ECO:0007669"/>
    <property type="project" value="UniProtKB-KW"/>
</dbReference>
<name>A0A8D4N105_9GAMM</name>
<sequence>MGISVQVLQANHGDCILVTHESLNGVWNLLIDGGNAATFQFGQRGRYSGALRCVLDELKEKGQKIDLAILTHIDDDHIGGLLRAFETPGYLSEMVSSIWFNSSRFITDYFNVAEISDNDIHLRDDSPLTSVRQGKNLETLLNEISCARQPVVMASQKIIKGPFTFTILSPDEDKLRKLLHKWPDDPEPTTTSGHSTDYDLSLDEILADDIFENDPSDYNGSSIAFILEAEGKRMLFLGDAHDKIIVRSLRALGYSETRKLPLDFVKISHHGSQYNTSSEFLSLINTHRFIISTNGAMHGLPNKRTIARILASGSGNICFNYSEIISPLLHEHETETYSSRLVALDGKIRL</sequence>
<reference evidence="2 3" key="1">
    <citation type="submission" date="2018-09" db="EMBL/GenBank/DDBJ databases">
        <title>Yersinia kristensenii subsp. rochesterensis subsp. nov., Isolated from Human Feces.</title>
        <authorList>
            <person name="Cunningham S.A."/>
            <person name="Jeraldo P."/>
            <person name="Patel R."/>
        </authorList>
    </citation>
    <scope>NUCLEOTIDE SEQUENCE [LARGE SCALE GENOMIC DNA]</scope>
    <source>
        <strain evidence="2 3">ATCC BAA-2637</strain>
    </source>
</reference>
<evidence type="ECO:0000313" key="2">
    <source>
        <dbReference type="EMBL" id="AYD42787.1"/>
    </source>
</evidence>
<dbReference type="InterPro" id="IPR052159">
    <property type="entry name" value="Competence_DNA_uptake"/>
</dbReference>
<evidence type="ECO:0000259" key="1">
    <source>
        <dbReference type="Pfam" id="PF00753"/>
    </source>
</evidence>
<dbReference type="RefSeq" id="WP_120011080.1">
    <property type="nucleotide sequence ID" value="NZ_CP032482.1"/>
</dbReference>
<evidence type="ECO:0000313" key="3">
    <source>
        <dbReference type="Proteomes" id="UP000265864"/>
    </source>
</evidence>
<dbReference type="AlphaFoldDB" id="A0A8D4N105"/>
<feature type="domain" description="Metallo-beta-lactamase" evidence="1">
    <location>
        <begin position="28"/>
        <end position="285"/>
    </location>
</feature>
<dbReference type="Gene3D" id="3.60.15.10">
    <property type="entry name" value="Ribonuclease Z/Hydroxyacylglutathione hydrolase-like"/>
    <property type="match status" value="1"/>
</dbReference>
<gene>
    <name evidence="2" type="ORF">DXZ79_02925</name>
</gene>
<proteinExistence type="predicted"/>
<organism evidence="2 3">
    <name type="scientific">Yersinia rochesterensis</name>
    <dbReference type="NCBI Taxonomy" id="1604335"/>
    <lineage>
        <taxon>Bacteria</taxon>
        <taxon>Pseudomonadati</taxon>
        <taxon>Pseudomonadota</taxon>
        <taxon>Gammaproteobacteria</taxon>
        <taxon>Enterobacterales</taxon>
        <taxon>Yersiniaceae</taxon>
        <taxon>Yersinia</taxon>
    </lineage>
</organism>
<dbReference type="InterPro" id="IPR001279">
    <property type="entry name" value="Metallo-B-lactamas"/>
</dbReference>
<dbReference type="PANTHER" id="PTHR30619">
    <property type="entry name" value="DNA INTERNALIZATION/COMPETENCE PROTEIN COMEC/REC2"/>
    <property type="match status" value="1"/>
</dbReference>
<dbReference type="GeneID" id="82549739"/>
<dbReference type="PANTHER" id="PTHR30619:SF1">
    <property type="entry name" value="RECOMBINATION PROTEIN 2"/>
    <property type="match status" value="1"/>
</dbReference>
<dbReference type="EMBL" id="CP032482">
    <property type="protein sequence ID" value="AYD42787.1"/>
    <property type="molecule type" value="Genomic_DNA"/>
</dbReference>
<dbReference type="Pfam" id="PF00753">
    <property type="entry name" value="Lactamase_B"/>
    <property type="match status" value="1"/>
</dbReference>
<dbReference type="SUPFAM" id="SSF56281">
    <property type="entry name" value="Metallo-hydrolase/oxidoreductase"/>
    <property type="match status" value="1"/>
</dbReference>
<dbReference type="InterPro" id="IPR036866">
    <property type="entry name" value="RibonucZ/Hydroxyglut_hydro"/>
</dbReference>
<dbReference type="Proteomes" id="UP000265864">
    <property type="component" value="Chromosome"/>
</dbReference>
<keyword evidence="2" id="KW-0378">Hydrolase</keyword>